<sequence length="103" mass="11722">MLQHRISFQYPAPRGCALPVPGRRDQLVRRWIAIQEHLEWEWIRLIVGRPARSAQRVIYAHGAARMEFAALITHVAYSNSYQGPSMCSSDMKYRCPAGLPAGE</sequence>
<reference evidence="1 2" key="1">
    <citation type="submission" date="2023-04" db="EMBL/GenBank/DDBJ databases">
        <title>Forest soil microbial communities from Buena Vista Peninsula, Colon Province, Panama.</title>
        <authorList>
            <person name="Bouskill N."/>
        </authorList>
    </citation>
    <scope>NUCLEOTIDE SEQUENCE [LARGE SCALE GENOMIC DNA]</scope>
    <source>
        <strain evidence="1 2">CFH S0262</strain>
    </source>
</reference>
<accession>A0ABT6MKK0</accession>
<evidence type="ECO:0000313" key="2">
    <source>
        <dbReference type="Proteomes" id="UP001160334"/>
    </source>
</evidence>
<proteinExistence type="predicted"/>
<dbReference type="EMBL" id="JARXVC010000028">
    <property type="protein sequence ID" value="MDH6284848.1"/>
    <property type="molecule type" value="Genomic_DNA"/>
</dbReference>
<gene>
    <name evidence="1" type="ORF">M2280_006111</name>
</gene>
<organism evidence="1 2">
    <name type="scientific">Prescottella agglutinans</name>
    <dbReference type="NCBI Taxonomy" id="1644129"/>
    <lineage>
        <taxon>Bacteria</taxon>
        <taxon>Bacillati</taxon>
        <taxon>Actinomycetota</taxon>
        <taxon>Actinomycetes</taxon>
        <taxon>Mycobacteriales</taxon>
        <taxon>Nocardiaceae</taxon>
        <taxon>Prescottella</taxon>
    </lineage>
</organism>
<comment type="caution">
    <text evidence="1">The sequence shown here is derived from an EMBL/GenBank/DDBJ whole genome shotgun (WGS) entry which is preliminary data.</text>
</comment>
<protein>
    <submittedName>
        <fullName evidence="1">Uncharacterized protein</fullName>
    </submittedName>
</protein>
<name>A0ABT6MKK0_9NOCA</name>
<dbReference type="Proteomes" id="UP001160334">
    <property type="component" value="Unassembled WGS sequence"/>
</dbReference>
<keyword evidence="2" id="KW-1185">Reference proteome</keyword>
<evidence type="ECO:0000313" key="1">
    <source>
        <dbReference type="EMBL" id="MDH6284848.1"/>
    </source>
</evidence>